<dbReference type="PANTHER" id="PTHR32196:SF69">
    <property type="entry name" value="BRANCHED-CHAIN AMINO ACID TRANSPORT SYSTEM, PERMEASE PROTEIN"/>
    <property type="match status" value="1"/>
</dbReference>
<keyword evidence="8" id="KW-1185">Reference proteome</keyword>
<dbReference type="AlphaFoldDB" id="V9W4F9"/>
<evidence type="ECO:0000313" key="7">
    <source>
        <dbReference type="EMBL" id="AHD04814.1"/>
    </source>
</evidence>
<dbReference type="GO" id="GO:0022857">
    <property type="term" value="F:transmembrane transporter activity"/>
    <property type="evidence" value="ECO:0007669"/>
    <property type="project" value="InterPro"/>
</dbReference>
<dbReference type="KEGG" id="plv:ERIC2_c09830"/>
<dbReference type="HOGENOM" id="CLU_148723_1_0_9"/>
<name>V9W4F9_9BACL</name>
<gene>
    <name evidence="7" type="ORF">ERIC2_c09830</name>
</gene>
<dbReference type="Proteomes" id="UP000029431">
    <property type="component" value="Chromosome"/>
</dbReference>
<feature type="transmembrane region" description="Helical" evidence="6">
    <location>
        <begin position="40"/>
        <end position="61"/>
    </location>
</feature>
<comment type="subcellular location">
    <subcellularLocation>
        <location evidence="1">Cell membrane</location>
        <topology evidence="1">Multi-pass membrane protein</topology>
    </subcellularLocation>
</comment>
<evidence type="ECO:0000256" key="6">
    <source>
        <dbReference type="SAM" id="Phobius"/>
    </source>
</evidence>
<evidence type="ECO:0000256" key="5">
    <source>
        <dbReference type="ARBA" id="ARBA00023136"/>
    </source>
</evidence>
<organism evidence="7 8">
    <name type="scientific">Paenibacillus larvae subsp. larvae DSM 25430</name>
    <dbReference type="NCBI Taxonomy" id="697284"/>
    <lineage>
        <taxon>Bacteria</taxon>
        <taxon>Bacillati</taxon>
        <taxon>Bacillota</taxon>
        <taxon>Bacilli</taxon>
        <taxon>Bacillales</taxon>
        <taxon>Paenibacillaceae</taxon>
        <taxon>Paenibacillus</taxon>
    </lineage>
</organism>
<evidence type="ECO:0000256" key="2">
    <source>
        <dbReference type="ARBA" id="ARBA00022475"/>
    </source>
</evidence>
<evidence type="ECO:0000256" key="4">
    <source>
        <dbReference type="ARBA" id="ARBA00022989"/>
    </source>
</evidence>
<dbReference type="Pfam" id="PF02653">
    <property type="entry name" value="BPD_transp_2"/>
    <property type="match status" value="1"/>
</dbReference>
<keyword evidence="3 6" id="KW-0812">Transmembrane</keyword>
<evidence type="ECO:0000256" key="1">
    <source>
        <dbReference type="ARBA" id="ARBA00004651"/>
    </source>
</evidence>
<evidence type="ECO:0000256" key="3">
    <source>
        <dbReference type="ARBA" id="ARBA00022692"/>
    </source>
</evidence>
<dbReference type="PANTHER" id="PTHR32196">
    <property type="entry name" value="ABC TRANSPORTER PERMEASE PROTEIN YPHD-RELATED-RELATED"/>
    <property type="match status" value="1"/>
</dbReference>
<keyword evidence="5 6" id="KW-0472">Membrane</keyword>
<evidence type="ECO:0000313" key="8">
    <source>
        <dbReference type="Proteomes" id="UP000029431"/>
    </source>
</evidence>
<protein>
    <submittedName>
        <fullName evidence="7">Transporter permease-like protein</fullName>
    </submittedName>
</protein>
<dbReference type="InterPro" id="IPR001851">
    <property type="entry name" value="ABC_transp_permease"/>
</dbReference>
<proteinExistence type="predicted"/>
<reference evidence="7 8" key="1">
    <citation type="journal article" date="2014" name="PLoS ONE">
        <title>How to Kill the Honey Bee Larva: Genomic Potential and Virulence Mechanisms of Paenibacillus larvae.</title>
        <authorList>
            <person name="Djukic M."/>
            <person name="Brzuszkiewicz E."/>
            <person name="Funfhaus A."/>
            <person name="Voss J."/>
            <person name="Gollnow K."/>
            <person name="Poppinga L."/>
            <person name="Liesegang H."/>
            <person name="Garcia-Gonzalez E."/>
            <person name="Genersch E."/>
            <person name="Daniel R."/>
        </authorList>
    </citation>
    <scope>NUCLEOTIDE SEQUENCE [LARGE SCALE GENOMIC DNA]</scope>
    <source>
        <strain evidence="7 8">DSM 25430</strain>
    </source>
</reference>
<dbReference type="EMBL" id="CP003355">
    <property type="protein sequence ID" value="AHD04814.1"/>
    <property type="molecule type" value="Genomic_DNA"/>
</dbReference>
<keyword evidence="2" id="KW-1003">Cell membrane</keyword>
<dbReference type="eggNOG" id="COG4120">
    <property type="taxonomic scope" value="Bacteria"/>
</dbReference>
<sequence>MALGVYLTFWILDFPDLTVDGSFATGGAVAAVMITNGYSPILATLCALLAGSIAGSVTGILHMKGKINTLLAGIISMIALYSINLRIMGR</sequence>
<dbReference type="GO" id="GO:0005886">
    <property type="term" value="C:plasma membrane"/>
    <property type="evidence" value="ECO:0007669"/>
    <property type="project" value="UniProtKB-SubCell"/>
</dbReference>
<keyword evidence="4 6" id="KW-1133">Transmembrane helix</keyword>
<feature type="transmembrane region" description="Helical" evidence="6">
    <location>
        <begin position="68"/>
        <end position="87"/>
    </location>
</feature>
<accession>V9W4F9</accession>